<protein>
    <submittedName>
        <fullName evidence="2">Uncharacterized protein</fullName>
    </submittedName>
</protein>
<name>A0A8J2IQC1_FUSEQ</name>
<dbReference type="PANTHER" id="PTHR36847:SF1">
    <property type="entry name" value="AMIDOLIGASE ENZYME"/>
    <property type="match status" value="1"/>
</dbReference>
<dbReference type="InterPro" id="IPR022025">
    <property type="entry name" value="Amidoligase_2"/>
</dbReference>
<dbReference type="Pfam" id="PF12224">
    <property type="entry name" value="Amidoligase_2"/>
    <property type="match status" value="1"/>
</dbReference>
<dbReference type="AlphaFoldDB" id="A0A8J2IQC1"/>
<accession>A0A8J2IQC1</accession>
<proteinExistence type="predicted"/>
<reference evidence="2" key="1">
    <citation type="submission" date="2021-05" db="EMBL/GenBank/DDBJ databases">
        <authorList>
            <person name="Khan N."/>
        </authorList>
    </citation>
    <scope>NUCLEOTIDE SEQUENCE</scope>
</reference>
<feature type="region of interest" description="Disordered" evidence="1">
    <location>
        <begin position="870"/>
        <end position="889"/>
    </location>
</feature>
<feature type="region of interest" description="Disordered" evidence="1">
    <location>
        <begin position="912"/>
        <end position="935"/>
    </location>
</feature>
<evidence type="ECO:0000313" key="2">
    <source>
        <dbReference type="EMBL" id="CAG7554383.1"/>
    </source>
</evidence>
<comment type="caution">
    <text evidence="2">The sequence shown here is derived from an EMBL/GenBank/DDBJ whole genome shotgun (WGS) entry which is preliminary data.</text>
</comment>
<dbReference type="Proteomes" id="UP000693738">
    <property type="component" value="Unassembled WGS sequence"/>
</dbReference>
<gene>
    <name evidence="2" type="ORF">FEQUK3_LOCUS69</name>
</gene>
<evidence type="ECO:0000256" key="1">
    <source>
        <dbReference type="SAM" id="MobiDB-lite"/>
    </source>
</evidence>
<organism evidence="2 3">
    <name type="scientific">Fusarium equiseti</name>
    <name type="common">Fusarium scirpi</name>
    <dbReference type="NCBI Taxonomy" id="61235"/>
    <lineage>
        <taxon>Eukaryota</taxon>
        <taxon>Fungi</taxon>
        <taxon>Dikarya</taxon>
        <taxon>Ascomycota</taxon>
        <taxon>Pezizomycotina</taxon>
        <taxon>Sordariomycetes</taxon>
        <taxon>Hypocreomycetidae</taxon>
        <taxon>Hypocreales</taxon>
        <taxon>Nectriaceae</taxon>
        <taxon>Fusarium</taxon>
        <taxon>Fusarium incarnatum-equiseti species complex</taxon>
    </lineage>
</organism>
<dbReference type="PANTHER" id="PTHR36847">
    <property type="entry name" value="AMIDOLIGASE ENZYME"/>
    <property type="match status" value="1"/>
</dbReference>
<sequence>MTFRLPKVQVQLGFLIAVCRSEERADFQYNEITQHPGKPIPQPPGKNKFNRLSSNADKYPHLERQCLNRAQWAIEALDDELQGRRHSYSPLRSFQRKPEAKISLKEWTVEFDGHVEENQANQFDWVGVKLTSPKFKNESKDLADLEKQLKKILVILNKKYLTVSNAETRLKVAVYLNRYDATPEQMKAIAALIWIADPLLGDVHPPYCGPNSISSLGLQYSKLIRDKSPLRLKTQLISTVRTGDPWNNHLSPNRRPLELLSHPRELKEAKYLDGVDKILGADSVDSLIDLMNVSIHDAKDYPQASPAYRFELPAKSGDMAIWFNQHCGTLNYAEIDNWIAFCVGVIQLSIGKNGASISDSYPRLRYSSGIFAFLRGNGLREPAAYFERKLQTNKIPDLDQWPIVSEALSFRDEDSLSSLDGFSTTTSSLDSDFTPSSSARNEYSFGIELEMYIPKKRDAPQSPPRGLLIDFSDSADASVCIDPDSKDDRQTGLSSREETVDQIAAVLTENGLLATNTDMHDGDFDQTAWLKMLVEHGLVPIAGIDHKYQTWTVTIDGSLHAFYDWAGYESASGIEAVSPVLQDKATSWENVVNVLSSLRNNFRLLETNNCGFHIHIAKGMETLSIHLLRKLCILMCCVEDVIFRLCHPSRRGNKWALNILGEGSFLYDNYNEGWPHLEVPCDFWQYVPCSMASFPSILGPLKKIWKAKDEKELQMLLNPSGLNFNKSCIFLPKIRSLTGTVEFRHLEGTLDPELIIRWGQLLTALFRFADKAPTEKWEPLLTTVIRSRQSVDLDPNLLRGFLTFLGLEDDYDFWTHRVDTMSKLEGDNNQLSCRPDEDQKVCSRINEGRIASLHKNLCRRERTHPFLKEEKAEEAKGGATESASPVNPSDRAALILEEAGFEKELVERIPAANIEKGSGLQAGPAKDDTPEDDVDKLTSDLLQLLRKSRAQAEKKLERYNDD</sequence>
<evidence type="ECO:0000313" key="3">
    <source>
        <dbReference type="Proteomes" id="UP000693738"/>
    </source>
</evidence>
<dbReference type="EMBL" id="CAJSTJ010000011">
    <property type="protein sequence ID" value="CAG7554383.1"/>
    <property type="molecule type" value="Genomic_DNA"/>
</dbReference>